<dbReference type="Gene3D" id="3.40.50.2000">
    <property type="entry name" value="Glycogen Phosphorylase B"/>
    <property type="match status" value="1"/>
</dbReference>
<protein>
    <recommendedName>
        <fullName evidence="3">Glycosyl transferase family 1 domain-containing protein</fullName>
    </recommendedName>
</protein>
<reference evidence="2" key="1">
    <citation type="submission" date="2017-12" db="EMBL/GenBank/DDBJ databases">
        <title>Genomic analysis of Paracoccus sp. CBA4604.</title>
        <authorList>
            <person name="Roh S.W."/>
            <person name="Kim J.Y."/>
            <person name="Kim J.S."/>
        </authorList>
    </citation>
    <scope>NUCLEOTIDE SEQUENCE [LARGE SCALE GENOMIC DNA]</scope>
    <source>
        <strain evidence="2">CBA4604</strain>
    </source>
</reference>
<dbReference type="SUPFAM" id="SSF53756">
    <property type="entry name" value="UDP-Glycosyltransferase/glycogen phosphorylase"/>
    <property type="match status" value="1"/>
</dbReference>
<dbReference type="Proteomes" id="UP000234882">
    <property type="component" value="Chromosome"/>
</dbReference>
<dbReference type="RefSeq" id="WP_101500333.1">
    <property type="nucleotide sequence ID" value="NZ_CP025583.1"/>
</dbReference>
<name>A0A2K9MH72_9RHOB</name>
<dbReference type="OrthoDB" id="9790710at2"/>
<gene>
    <name evidence="1" type="ORF">CYR75_12490</name>
</gene>
<dbReference type="AlphaFoldDB" id="A0A2K9MH72"/>
<sequence>MNPKAILQKLAAKRRERAQIGQIAPLIDRDYYLTQNPDVAAAGIDPVLHYLREGWREGRDPAPEFSTAAYLAAHPEAEAQNLNPLLHKLAQAAALPAYEPTADEIALARDAFDADFYLAQNPDIARAGLDPLLHYLRTGWREGSDPHPDFSTDGYLSINRDVAQGGQHPLLHYLQYGRAEGRLLPTPLEHRAGTMPGIAAIREEFDAAFYLSQYPDVRESGADPVEHYWLTGWREGRDPTPEFSTRHYLESNPDLLTAALPMNPFWHYLVSGRAEGRAPRHPGGERVERLRHMLPLEDEIAARPAKPAPDALLSGAEIAALILKPGAAPDRLIFALGHDNYLRVSGGVQFCIHREQQVANDQGAAYLNLHPWRPLPRLAHDPDPLMGLVLNGAEIGVAPVSAVVMAARLIAPRLDDLRVVIHQLLGHLPEQVTRLIAATGRGEAWLWLHDYITLCPSPALLRNGVSFCGAPPVTSTECGLCRFGAERISHLDRIRALFQAARIHVVAPSQVALDLWRRAGDLPAASETVLPHATLAGPDPVDAPEDAGDPHPITLGFAGIPLPHKGWPLFENLLIRHRRDPRFRFVYFGVGEPSLFAAERVPVHVTADAPDAMIDAIAASGCDLILHWASCHETFSLSTYEAMVGGAFVVTNAGSGNVAAVVRRTGRGVVLADQDDLTAFLNDGRAARLAAASRASRAAGLPQRRMGAMIHDLWQRADPAAREARR</sequence>
<organism evidence="1 2">
    <name type="scientific">Paracoccus jeotgali</name>
    <dbReference type="NCBI Taxonomy" id="2065379"/>
    <lineage>
        <taxon>Bacteria</taxon>
        <taxon>Pseudomonadati</taxon>
        <taxon>Pseudomonadota</taxon>
        <taxon>Alphaproteobacteria</taxon>
        <taxon>Rhodobacterales</taxon>
        <taxon>Paracoccaceae</taxon>
        <taxon>Paracoccus</taxon>
    </lineage>
</organism>
<dbReference type="EMBL" id="CP025583">
    <property type="protein sequence ID" value="AUM74988.1"/>
    <property type="molecule type" value="Genomic_DNA"/>
</dbReference>
<evidence type="ECO:0000313" key="2">
    <source>
        <dbReference type="Proteomes" id="UP000234882"/>
    </source>
</evidence>
<keyword evidence="2" id="KW-1185">Reference proteome</keyword>
<dbReference type="KEGG" id="paru:CYR75_12490"/>
<evidence type="ECO:0008006" key="3">
    <source>
        <dbReference type="Google" id="ProtNLM"/>
    </source>
</evidence>
<accession>A0A2K9MH72</accession>
<proteinExistence type="predicted"/>
<evidence type="ECO:0000313" key="1">
    <source>
        <dbReference type="EMBL" id="AUM74988.1"/>
    </source>
</evidence>